<evidence type="ECO:0000313" key="1">
    <source>
        <dbReference type="EMBL" id="CBK65807.1"/>
    </source>
</evidence>
<dbReference type="RefSeq" id="WP_015531167.1">
    <property type="nucleotide sequence ID" value="NC_021017.1"/>
</dbReference>
<evidence type="ECO:0008006" key="3">
    <source>
        <dbReference type="Google" id="ProtNLM"/>
    </source>
</evidence>
<protein>
    <recommendedName>
        <fullName evidence="3">Virulence protein</fullName>
    </recommendedName>
</protein>
<organism evidence="1 2">
    <name type="scientific">Bacteroides xylanisolvens XB1A</name>
    <dbReference type="NCBI Taxonomy" id="657309"/>
    <lineage>
        <taxon>Bacteria</taxon>
        <taxon>Pseudomonadati</taxon>
        <taxon>Bacteroidota</taxon>
        <taxon>Bacteroidia</taxon>
        <taxon>Bacteroidales</taxon>
        <taxon>Bacteroidaceae</taxon>
        <taxon>Bacteroides</taxon>
    </lineage>
</organism>
<dbReference type="PANTHER" id="PTHR35810:SF1">
    <property type="entry name" value="CYTOPLASMIC PROTEIN"/>
    <property type="match status" value="1"/>
</dbReference>
<reference evidence="1 2" key="1">
    <citation type="submission" date="2010-03" db="EMBL/GenBank/DDBJ databases">
        <title>The genome sequence of Bacteriodes xylanisolvens XB1A.</title>
        <authorList>
            <consortium name="metaHIT consortium -- http://www.metahit.eu/"/>
            <person name="Pajon A."/>
            <person name="Turner K."/>
            <person name="Parkhill J."/>
            <person name="Bernalier A."/>
        </authorList>
    </citation>
    <scope>NUCLEOTIDE SEQUENCE [LARGE SCALE GENOMIC DNA]</scope>
    <source>
        <strain evidence="1 2">XB1A</strain>
    </source>
</reference>
<dbReference type="HOGENOM" id="CLU_048266_3_2_10"/>
<proteinExistence type="predicted"/>
<accession>D6D712</accession>
<dbReference type="PANTHER" id="PTHR35810">
    <property type="entry name" value="CYTOPLASMIC PROTEIN-RELATED"/>
    <property type="match status" value="1"/>
</dbReference>
<gene>
    <name evidence="1" type="ORF">BXY_05790</name>
</gene>
<dbReference type="AlphaFoldDB" id="D6D712"/>
<dbReference type="Proteomes" id="UP000008795">
    <property type="component" value="Chromosome"/>
</dbReference>
<sequence length="125" mass="14075">MERAIITISESGIVNIPSGNVWMSEMELVELFEVIAPTLRVAIKAIYKSGTLCPVNTQRCDLATPKSWSTFYNLEMVFALAFRLNTYEASWIRQKVLEGLCKQKENNIGILIFLTLLSSQDVVLS</sequence>
<name>D6D712_9BACE</name>
<dbReference type="eggNOG" id="COG3943">
    <property type="taxonomic scope" value="Bacteria"/>
</dbReference>
<evidence type="ECO:0000313" key="2">
    <source>
        <dbReference type="Proteomes" id="UP000008795"/>
    </source>
</evidence>
<dbReference type="EMBL" id="FP929033">
    <property type="protein sequence ID" value="CBK65807.1"/>
    <property type="molecule type" value="Genomic_DNA"/>
</dbReference>
<reference evidence="1 2" key="2">
    <citation type="submission" date="2010-03" db="EMBL/GenBank/DDBJ databases">
        <authorList>
            <person name="Pajon A."/>
        </authorList>
    </citation>
    <scope>NUCLEOTIDE SEQUENCE [LARGE SCALE GENOMIC DNA]</scope>
    <source>
        <strain evidence="1 2">XB1A</strain>
    </source>
</reference>
<dbReference type="KEGG" id="bxy:BXY_05790"/>